<comment type="caution">
    <text evidence="1">The sequence shown here is derived from an EMBL/GenBank/DDBJ whole genome shotgun (WGS) entry which is preliminary data.</text>
</comment>
<reference evidence="2" key="1">
    <citation type="journal article" date="2019" name="Int. J. Syst. Evol. Microbiol.">
        <title>The Global Catalogue of Microorganisms (GCM) 10K type strain sequencing project: providing services to taxonomists for standard genome sequencing and annotation.</title>
        <authorList>
            <consortium name="The Broad Institute Genomics Platform"/>
            <consortium name="The Broad Institute Genome Sequencing Center for Infectious Disease"/>
            <person name="Wu L."/>
            <person name="Ma J."/>
        </authorList>
    </citation>
    <scope>NUCLEOTIDE SEQUENCE [LARGE SCALE GENOMIC DNA]</scope>
    <source>
        <strain evidence="2">DT92</strain>
    </source>
</reference>
<keyword evidence="2" id="KW-1185">Reference proteome</keyword>
<evidence type="ECO:0000313" key="2">
    <source>
        <dbReference type="Proteomes" id="UP001597344"/>
    </source>
</evidence>
<dbReference type="EMBL" id="JBHUHY010000032">
    <property type="protein sequence ID" value="MFD2188833.1"/>
    <property type="molecule type" value="Genomic_DNA"/>
</dbReference>
<dbReference type="RefSeq" id="WP_378321859.1">
    <property type="nucleotide sequence ID" value="NZ_JBHUHY010000032.1"/>
</dbReference>
<name>A0ABW5B1C5_9FLAO</name>
<organism evidence="1 2">
    <name type="scientific">Aquimarina celericrescens</name>
    <dbReference type="NCBI Taxonomy" id="1964542"/>
    <lineage>
        <taxon>Bacteria</taxon>
        <taxon>Pseudomonadati</taxon>
        <taxon>Bacteroidota</taxon>
        <taxon>Flavobacteriia</taxon>
        <taxon>Flavobacteriales</taxon>
        <taxon>Flavobacteriaceae</taxon>
        <taxon>Aquimarina</taxon>
    </lineage>
</organism>
<gene>
    <name evidence="1" type="ORF">ACFSJT_18675</name>
</gene>
<protein>
    <submittedName>
        <fullName evidence="1">Uncharacterized protein</fullName>
    </submittedName>
</protein>
<proteinExistence type="predicted"/>
<evidence type="ECO:0000313" key="1">
    <source>
        <dbReference type="EMBL" id="MFD2188833.1"/>
    </source>
</evidence>
<sequence>MKKHQEDRDTQELTEHFFRNEYGKMVSVVTRYLGTDHIKLLKILYRRRF</sequence>
<dbReference type="Proteomes" id="UP001597344">
    <property type="component" value="Unassembled WGS sequence"/>
</dbReference>
<accession>A0ABW5B1C5</accession>